<sequence>MMTDKTEDNGYNIVDYSISLSTLSDIASTEDCRAWNTVHSPRLNIPHIWIIPTIFPTATPSTTSHLRIFDLSTPWTQYTALKVSLFSNVNHRCICRRAAMNEPIQQSNHCTWTRREIRRSTQITGNERHQPLHTHLLHSTQRTTRRLLSPRMMQRMHTKRQEAHKHAKVDSSDRNGFDRPISKWSCLAWSPRLNCPCPRTGSVSWNSSEGFSLTLFKFWFSLVAPSISPGRSSTRTLPCHIERRRLCADGGGHGLESSNSPILCEWQKRPLFRFWSSPICQNWFLDEISRNISPNRQNHLSNIPHTNRTRNE</sequence>
<keyword evidence="2" id="KW-1185">Reference proteome</keyword>
<evidence type="ECO:0000313" key="2">
    <source>
        <dbReference type="Proteomes" id="UP001281761"/>
    </source>
</evidence>
<proteinExistence type="predicted"/>
<dbReference type="Proteomes" id="UP001281761">
    <property type="component" value="Unassembled WGS sequence"/>
</dbReference>
<accession>A0ABQ9WTI4</accession>
<dbReference type="EMBL" id="JARBJD010000409">
    <property type="protein sequence ID" value="KAK2942429.1"/>
    <property type="molecule type" value="Genomic_DNA"/>
</dbReference>
<comment type="caution">
    <text evidence="1">The sequence shown here is derived from an EMBL/GenBank/DDBJ whole genome shotgun (WGS) entry which is preliminary data.</text>
</comment>
<gene>
    <name evidence="1" type="ORF">BLNAU_22662</name>
</gene>
<evidence type="ECO:0000313" key="1">
    <source>
        <dbReference type="EMBL" id="KAK2942429.1"/>
    </source>
</evidence>
<name>A0ABQ9WTI4_9EUKA</name>
<reference evidence="1 2" key="1">
    <citation type="journal article" date="2022" name="bioRxiv">
        <title>Genomics of Preaxostyla Flagellates Illuminates Evolutionary Transitions and the Path Towards Mitochondrial Loss.</title>
        <authorList>
            <person name="Novak L.V.F."/>
            <person name="Treitli S.C."/>
            <person name="Pyrih J."/>
            <person name="Halakuc P."/>
            <person name="Pipaliya S.V."/>
            <person name="Vacek V."/>
            <person name="Brzon O."/>
            <person name="Soukal P."/>
            <person name="Eme L."/>
            <person name="Dacks J.B."/>
            <person name="Karnkowska A."/>
            <person name="Elias M."/>
            <person name="Hampl V."/>
        </authorList>
    </citation>
    <scope>NUCLEOTIDE SEQUENCE [LARGE SCALE GENOMIC DNA]</scope>
    <source>
        <strain evidence="1">NAU3</strain>
        <tissue evidence="1">Gut</tissue>
    </source>
</reference>
<protein>
    <submittedName>
        <fullName evidence="1">Uncharacterized protein</fullName>
    </submittedName>
</protein>
<organism evidence="1 2">
    <name type="scientific">Blattamonas nauphoetae</name>
    <dbReference type="NCBI Taxonomy" id="2049346"/>
    <lineage>
        <taxon>Eukaryota</taxon>
        <taxon>Metamonada</taxon>
        <taxon>Preaxostyla</taxon>
        <taxon>Oxymonadida</taxon>
        <taxon>Blattamonas</taxon>
    </lineage>
</organism>